<feature type="disulfide bond" evidence="8">
    <location>
        <begin position="166"/>
        <end position="181"/>
    </location>
</feature>
<keyword evidence="7 8" id="KW-1015">Disulfide bond</keyword>
<feature type="transmembrane region" description="Helical" evidence="9">
    <location>
        <begin position="411"/>
        <end position="432"/>
    </location>
</feature>
<dbReference type="PROSITE" id="PS50262">
    <property type="entry name" value="G_PROTEIN_RECEP_F1_2"/>
    <property type="match status" value="1"/>
</dbReference>
<dbReference type="PROSITE" id="PS50068">
    <property type="entry name" value="LDLRA_2"/>
    <property type="match status" value="4"/>
</dbReference>
<dbReference type="InterPro" id="IPR017452">
    <property type="entry name" value="GPCR_Rhodpsn_7TM"/>
</dbReference>
<dbReference type="InterPro" id="IPR000276">
    <property type="entry name" value="GPCR_Rhodpsn"/>
</dbReference>
<dbReference type="Pfam" id="PF00001">
    <property type="entry name" value="7tm_1"/>
    <property type="match status" value="1"/>
</dbReference>
<dbReference type="GO" id="GO:0007189">
    <property type="term" value="P:adenylate cyclase-activating G protein-coupled receptor signaling pathway"/>
    <property type="evidence" value="ECO:0000318"/>
    <property type="project" value="GO_Central"/>
</dbReference>
<feature type="transmembrane region" description="Helical" evidence="9">
    <location>
        <begin position="281"/>
        <end position="306"/>
    </location>
</feature>
<dbReference type="GO" id="GO:0009755">
    <property type="term" value="P:hormone-mediated signaling pathway"/>
    <property type="evidence" value="ECO:0000318"/>
    <property type="project" value="GO_Central"/>
</dbReference>
<keyword evidence="4" id="KW-0677">Repeat</keyword>
<evidence type="ECO:0000256" key="6">
    <source>
        <dbReference type="ARBA" id="ARBA00023136"/>
    </source>
</evidence>
<dbReference type="Pfam" id="PF00057">
    <property type="entry name" value="Ldl_recept_a"/>
    <property type="match status" value="2"/>
</dbReference>
<comment type="caution">
    <text evidence="8">Lacks conserved residue(s) required for the propagation of feature annotation.</text>
</comment>
<dbReference type="GO" id="GO:0005886">
    <property type="term" value="C:plasma membrane"/>
    <property type="evidence" value="ECO:0000318"/>
    <property type="project" value="GO_Central"/>
</dbReference>
<keyword evidence="2" id="KW-0433">Leucine-rich repeat</keyword>
<dbReference type="HOGENOM" id="CLU_565694_0_0_1"/>
<dbReference type="InParanoid" id="H2XP28"/>
<dbReference type="Proteomes" id="UP000008144">
    <property type="component" value="Unassembled WGS sequence"/>
</dbReference>
<dbReference type="STRING" id="7719.ENSCINP00000031411"/>
<dbReference type="PRINTS" id="PR00261">
    <property type="entry name" value="LDLRECEPTOR"/>
</dbReference>
<dbReference type="Gene3D" id="4.10.400.10">
    <property type="entry name" value="Low-density Lipoprotein Receptor"/>
    <property type="match status" value="3"/>
</dbReference>
<evidence type="ECO:0000256" key="9">
    <source>
        <dbReference type="SAM" id="Phobius"/>
    </source>
</evidence>
<dbReference type="FunFam" id="1.20.1070.10:FF:000589">
    <property type="entry name" value="Uncharacterized protein"/>
    <property type="match status" value="1"/>
</dbReference>
<dbReference type="SUPFAM" id="SSF81321">
    <property type="entry name" value="Family A G protein-coupled receptor-like"/>
    <property type="match status" value="1"/>
</dbReference>
<dbReference type="InterPro" id="IPR002172">
    <property type="entry name" value="LDrepeatLR_classA_rpt"/>
</dbReference>
<comment type="subcellular location">
    <subcellularLocation>
        <location evidence="1">Membrane</location>
    </subcellularLocation>
</comment>
<evidence type="ECO:0000313" key="12">
    <source>
        <dbReference type="Proteomes" id="UP000008144"/>
    </source>
</evidence>
<keyword evidence="3 9" id="KW-0812">Transmembrane</keyword>
<dbReference type="InterPro" id="IPR036055">
    <property type="entry name" value="LDL_receptor-like_sf"/>
</dbReference>
<dbReference type="FunFam" id="4.10.400.10:FF:000209">
    <property type="entry name" value="Low-density lipoprotein receptor-related protein"/>
    <property type="match status" value="1"/>
</dbReference>
<organism evidence="11 12">
    <name type="scientific">Ciona intestinalis</name>
    <name type="common">Transparent sea squirt</name>
    <name type="synonym">Ascidia intestinalis</name>
    <dbReference type="NCBI Taxonomy" id="7719"/>
    <lineage>
        <taxon>Eukaryota</taxon>
        <taxon>Metazoa</taxon>
        <taxon>Chordata</taxon>
        <taxon>Tunicata</taxon>
        <taxon>Ascidiacea</taxon>
        <taxon>Phlebobranchia</taxon>
        <taxon>Cionidae</taxon>
        <taxon>Ciona</taxon>
    </lineage>
</organism>
<evidence type="ECO:0000256" key="4">
    <source>
        <dbReference type="ARBA" id="ARBA00022737"/>
    </source>
</evidence>
<dbReference type="SUPFAM" id="SSF57424">
    <property type="entry name" value="LDL receptor-like module"/>
    <property type="match status" value="2"/>
</dbReference>
<accession>H2XP28</accession>
<reference evidence="11" key="2">
    <citation type="submission" date="2025-08" db="UniProtKB">
        <authorList>
            <consortium name="Ensembl"/>
        </authorList>
    </citation>
    <scope>IDENTIFICATION</scope>
</reference>
<evidence type="ECO:0000256" key="3">
    <source>
        <dbReference type="ARBA" id="ARBA00022692"/>
    </source>
</evidence>
<feature type="domain" description="G-protein coupled receptors family 1 profile" evidence="10">
    <location>
        <begin position="293"/>
        <end position="432"/>
    </location>
</feature>
<dbReference type="FunFam" id="4.10.400.10:FF:000236">
    <property type="entry name" value="AGAP003656-PC"/>
    <property type="match status" value="1"/>
</dbReference>
<evidence type="ECO:0000256" key="8">
    <source>
        <dbReference type="PROSITE-ProRule" id="PRU00124"/>
    </source>
</evidence>
<evidence type="ECO:0000256" key="1">
    <source>
        <dbReference type="ARBA" id="ARBA00004370"/>
    </source>
</evidence>
<reference evidence="12" key="1">
    <citation type="journal article" date="2002" name="Science">
        <title>The draft genome of Ciona intestinalis: insights into chordate and vertebrate origins.</title>
        <authorList>
            <person name="Dehal P."/>
            <person name="Satou Y."/>
            <person name="Campbell R.K."/>
            <person name="Chapman J."/>
            <person name="Degnan B."/>
            <person name="De Tomaso A."/>
            <person name="Davidson B."/>
            <person name="Di Gregorio A."/>
            <person name="Gelpke M."/>
            <person name="Goodstein D.M."/>
            <person name="Harafuji N."/>
            <person name="Hastings K.E."/>
            <person name="Ho I."/>
            <person name="Hotta K."/>
            <person name="Huang W."/>
            <person name="Kawashima T."/>
            <person name="Lemaire P."/>
            <person name="Martinez D."/>
            <person name="Meinertzhagen I.A."/>
            <person name="Necula S."/>
            <person name="Nonaka M."/>
            <person name="Putnam N."/>
            <person name="Rash S."/>
            <person name="Saiga H."/>
            <person name="Satake M."/>
            <person name="Terry A."/>
            <person name="Yamada L."/>
            <person name="Wang H.G."/>
            <person name="Awazu S."/>
            <person name="Azumi K."/>
            <person name="Boore J."/>
            <person name="Branno M."/>
            <person name="Chin-Bow S."/>
            <person name="DeSantis R."/>
            <person name="Doyle S."/>
            <person name="Francino P."/>
            <person name="Keys D.N."/>
            <person name="Haga S."/>
            <person name="Hayashi H."/>
            <person name="Hino K."/>
            <person name="Imai K.S."/>
            <person name="Inaba K."/>
            <person name="Kano S."/>
            <person name="Kobayashi K."/>
            <person name="Kobayashi M."/>
            <person name="Lee B.I."/>
            <person name="Makabe K.W."/>
            <person name="Manohar C."/>
            <person name="Matassi G."/>
            <person name="Medina M."/>
            <person name="Mochizuki Y."/>
            <person name="Mount S."/>
            <person name="Morishita T."/>
            <person name="Miura S."/>
            <person name="Nakayama A."/>
            <person name="Nishizaka S."/>
            <person name="Nomoto H."/>
            <person name="Ohta F."/>
            <person name="Oishi K."/>
            <person name="Rigoutsos I."/>
            <person name="Sano M."/>
            <person name="Sasaki A."/>
            <person name="Sasakura Y."/>
            <person name="Shoguchi E."/>
            <person name="Shin-i T."/>
            <person name="Spagnuolo A."/>
            <person name="Stainier D."/>
            <person name="Suzuki M.M."/>
            <person name="Tassy O."/>
            <person name="Takatori N."/>
            <person name="Tokuoka M."/>
            <person name="Yagi K."/>
            <person name="Yoshizaki F."/>
            <person name="Wada S."/>
            <person name="Zhang C."/>
            <person name="Hyatt P.D."/>
            <person name="Larimer F."/>
            <person name="Detter C."/>
            <person name="Doggett N."/>
            <person name="Glavina T."/>
            <person name="Hawkins T."/>
            <person name="Richardson P."/>
            <person name="Lucas S."/>
            <person name="Kohara Y."/>
            <person name="Levine M."/>
            <person name="Satoh N."/>
            <person name="Rokhsar D.S."/>
        </authorList>
    </citation>
    <scope>NUCLEOTIDE SEQUENCE [LARGE SCALE GENOMIC DNA]</scope>
</reference>
<protein>
    <recommendedName>
        <fullName evidence="10">G-protein coupled receptors family 1 profile domain-containing protein</fullName>
    </recommendedName>
</protein>
<dbReference type="PANTHER" id="PTHR24372">
    <property type="entry name" value="GLYCOPROTEIN HORMONE RECEPTOR"/>
    <property type="match status" value="1"/>
</dbReference>
<feature type="transmembrane region" description="Helical" evidence="9">
    <location>
        <begin position="371"/>
        <end position="390"/>
    </location>
</feature>
<dbReference type="SMART" id="SM00192">
    <property type="entry name" value="LDLa"/>
    <property type="match status" value="4"/>
</dbReference>
<dbReference type="AlphaFoldDB" id="H2XP28"/>
<dbReference type="Gene3D" id="1.20.1070.10">
    <property type="entry name" value="Rhodopsin 7-helix transmembrane proteins"/>
    <property type="match status" value="1"/>
</dbReference>
<dbReference type="Ensembl" id="ENSCINT00000032723.1">
    <property type="protein sequence ID" value="ENSCINP00000031411.1"/>
    <property type="gene ID" value="ENSCING00000023238.1"/>
</dbReference>
<name>H2XP28_CIOIN</name>
<reference evidence="11" key="3">
    <citation type="submission" date="2025-09" db="UniProtKB">
        <authorList>
            <consortium name="Ensembl"/>
        </authorList>
    </citation>
    <scope>IDENTIFICATION</scope>
</reference>
<evidence type="ECO:0000259" key="10">
    <source>
        <dbReference type="PROSITE" id="PS50262"/>
    </source>
</evidence>
<sequence length="483" mass="54373">ALRALSAYNVGNCTNSELRCQSEGNSTKCIPRDWVMDGVPDCSQGTDELTALVCDQEKEFQCVWNGRCIPRYRVNDDYKDCEDGSDEAINITCLNRYSQLSGVNWDKSGIYQILLVYNCSCDGITECRNMEDECSERANCENKPKICTDVPIITVSFIFVIGQSVCNGINECQDGEDERNCTERFQCDAGQRSKRMLSIANSQKCDAVYPPDCLDSSDEINCSDSTHFYCESGTPFFVRRDQVVDGKRDCADASDECPPDMFQTNALSSREELIKVPFLRAMVWVMAFVAIIGNCVVFILSSKSLIKNSKKAKNARAPGVVVINKILILNLSIADLLMGIALLIIGIKSAQFSGQYCWRDLLWRSSTTCDVIGVLSVLSCEASVLSLVCLTSYRVYTIYFPLKSRTVNMKVAIIWIMCIWVVCFILAFLPLVDQLSRYMVATMLIKTTPYLKTEIIRFNQLLEFTKRISATQQNNIFWEHGSR</sequence>
<evidence type="ECO:0000313" key="11">
    <source>
        <dbReference type="Ensembl" id="ENSCINP00000031411.1"/>
    </source>
</evidence>
<keyword evidence="5 9" id="KW-1133">Transmembrane helix</keyword>
<evidence type="ECO:0000256" key="5">
    <source>
        <dbReference type="ARBA" id="ARBA00022989"/>
    </source>
</evidence>
<feature type="transmembrane region" description="Helical" evidence="9">
    <location>
        <begin position="327"/>
        <end position="351"/>
    </location>
</feature>
<proteinExistence type="predicted"/>
<evidence type="ECO:0000256" key="2">
    <source>
        <dbReference type="ARBA" id="ARBA00022614"/>
    </source>
</evidence>
<dbReference type="CDD" id="cd00112">
    <property type="entry name" value="LDLa"/>
    <property type="match status" value="2"/>
</dbReference>
<keyword evidence="6 9" id="KW-0472">Membrane</keyword>
<dbReference type="GeneTree" id="ENSGT00940000154248"/>
<evidence type="ECO:0000256" key="7">
    <source>
        <dbReference type="ARBA" id="ARBA00023157"/>
    </source>
</evidence>
<dbReference type="GO" id="GO:0008528">
    <property type="term" value="F:G protein-coupled peptide receptor activity"/>
    <property type="evidence" value="ECO:0000318"/>
    <property type="project" value="GO_Central"/>
</dbReference>
<dbReference type="PANTHER" id="PTHR24372:SF77">
    <property type="entry name" value="G-PROTEIN COUPLED RECEPTORS FAMILY 1 PROFILE DOMAIN-CONTAINING PROTEIN"/>
    <property type="match status" value="1"/>
</dbReference>
<keyword evidence="12" id="KW-1185">Reference proteome</keyword>